<keyword evidence="3" id="KW-1185">Reference proteome</keyword>
<dbReference type="EC" id="2.4.-.-" evidence="2"/>
<feature type="domain" description="Glycosyl transferase family 1" evidence="1">
    <location>
        <begin position="57"/>
        <end position="220"/>
    </location>
</feature>
<evidence type="ECO:0000313" key="3">
    <source>
        <dbReference type="Proteomes" id="UP001222680"/>
    </source>
</evidence>
<reference evidence="2 3" key="1">
    <citation type="submission" date="2022-02" db="EMBL/GenBank/DDBJ databases">
        <title>Phenotypic, genotypic and serological characterization of Edwardsiella ictaluri from catfish and ornamental fish species.</title>
        <authorList>
            <person name="Rose D."/>
            <person name="Tekedar H.C."/>
            <person name="Waldbieser G.C."/>
            <person name="Aarattuthodi S."/>
            <person name="Griffin M.J."/>
        </authorList>
    </citation>
    <scope>NUCLEOTIDE SEQUENCE [LARGE SCALE GENOMIC DNA]</scope>
    <source>
        <strain evidence="2 3">13 TAL-140 K3</strain>
    </source>
</reference>
<protein>
    <submittedName>
        <fullName evidence="2">Glycosyltransferase</fullName>
        <ecNumber evidence="2">2.4.-.-</ecNumber>
    </submittedName>
</protein>
<dbReference type="InterPro" id="IPR001296">
    <property type="entry name" value="Glyco_trans_1"/>
</dbReference>
<evidence type="ECO:0000259" key="1">
    <source>
        <dbReference type="Pfam" id="PF00534"/>
    </source>
</evidence>
<proteinExistence type="predicted"/>
<name>A0ABY8GEF7_EDWIC</name>
<dbReference type="GO" id="GO:0016757">
    <property type="term" value="F:glycosyltransferase activity"/>
    <property type="evidence" value="ECO:0007669"/>
    <property type="project" value="UniProtKB-KW"/>
</dbReference>
<sequence>MLLYRITDFLATISTNVSQEAVVAFEKNKAIKKGRMLLVYNGINTNKYKFSEDARYKKRKELSITDNDRLILAVGRLTAAKNYHNLLLAFSMLPCKDNVFLAIAGDGEDKISLINLAMELNINDHVLWLGLRYDISELMSAMDIYAMSSSWEGMPLVLCEAMSCGGKVIATDCGGVKEIIGDAGMIIERDNPRRLADGIDFLLKSESIDRNRCSCKARERILLNYSLESVSARWLSLYTSKV</sequence>
<evidence type="ECO:0000313" key="2">
    <source>
        <dbReference type="EMBL" id="WFN95825.1"/>
    </source>
</evidence>
<keyword evidence="2" id="KW-0328">Glycosyltransferase</keyword>
<keyword evidence="2" id="KW-0808">Transferase</keyword>
<dbReference type="EMBL" id="CP092014">
    <property type="protein sequence ID" value="WFN95825.1"/>
    <property type="molecule type" value="Genomic_DNA"/>
</dbReference>
<dbReference type="SUPFAM" id="SSF53756">
    <property type="entry name" value="UDP-Glycosyltransferase/glycogen phosphorylase"/>
    <property type="match status" value="1"/>
</dbReference>
<dbReference type="Pfam" id="PF00534">
    <property type="entry name" value="Glycos_transf_1"/>
    <property type="match status" value="1"/>
</dbReference>
<dbReference type="Proteomes" id="UP001222680">
    <property type="component" value="Chromosome"/>
</dbReference>
<dbReference type="PANTHER" id="PTHR12526">
    <property type="entry name" value="GLYCOSYLTRANSFERASE"/>
    <property type="match status" value="1"/>
</dbReference>
<gene>
    <name evidence="2" type="ORF">MAY91_13205</name>
</gene>
<organism evidence="2 3">
    <name type="scientific">Edwardsiella ictaluri</name>
    <dbReference type="NCBI Taxonomy" id="67780"/>
    <lineage>
        <taxon>Bacteria</taxon>
        <taxon>Pseudomonadati</taxon>
        <taxon>Pseudomonadota</taxon>
        <taxon>Gammaproteobacteria</taxon>
        <taxon>Enterobacterales</taxon>
        <taxon>Hafniaceae</taxon>
        <taxon>Edwardsiella</taxon>
    </lineage>
</organism>
<dbReference type="Gene3D" id="3.40.50.2000">
    <property type="entry name" value="Glycogen Phosphorylase B"/>
    <property type="match status" value="2"/>
</dbReference>
<accession>A0ABY8GEF7</accession>